<sequence>MRLHLPHHDDQIRQVIPTSFRSPAKLIWLADKVGAYTTKSGYKLAPLATPNLAAHAINWNKILNEALPIGNLLAIRGLTEHIHCKRCGEMETMNHLVLFPSKEVWLQAPLSFTDRQQAGTQNIQNMLARIPYDINLPAFTLVSTPLIPWFLWTLWTARNLLL</sequence>
<keyword evidence="1" id="KW-0812">Transmembrane</keyword>
<protein>
    <submittedName>
        <fullName evidence="2">Uncharacterized protein</fullName>
    </submittedName>
</protein>
<keyword evidence="3" id="KW-1185">Reference proteome</keyword>
<proteinExistence type="predicted"/>
<gene>
    <name evidence="2" type="ORF">HID58_032952</name>
</gene>
<reference evidence="2 3" key="1">
    <citation type="submission" date="2021-05" db="EMBL/GenBank/DDBJ databases">
        <title>Genome Assembly of Synthetic Allotetraploid Brassica napus Reveals Homoeologous Exchanges between Subgenomes.</title>
        <authorList>
            <person name="Davis J.T."/>
        </authorList>
    </citation>
    <scope>NUCLEOTIDE SEQUENCE [LARGE SCALE GENOMIC DNA]</scope>
    <source>
        <strain evidence="3">cv. Da-Ae</strain>
        <tissue evidence="2">Seedling</tissue>
    </source>
</reference>
<keyword evidence="1" id="KW-1133">Transmembrane helix</keyword>
<accession>A0ABQ8BXT0</accession>
<organism evidence="2 3">
    <name type="scientific">Brassica napus</name>
    <name type="common">Rape</name>
    <dbReference type="NCBI Taxonomy" id="3708"/>
    <lineage>
        <taxon>Eukaryota</taxon>
        <taxon>Viridiplantae</taxon>
        <taxon>Streptophyta</taxon>
        <taxon>Embryophyta</taxon>
        <taxon>Tracheophyta</taxon>
        <taxon>Spermatophyta</taxon>
        <taxon>Magnoliopsida</taxon>
        <taxon>eudicotyledons</taxon>
        <taxon>Gunneridae</taxon>
        <taxon>Pentapetalae</taxon>
        <taxon>rosids</taxon>
        <taxon>malvids</taxon>
        <taxon>Brassicales</taxon>
        <taxon>Brassicaceae</taxon>
        <taxon>Brassiceae</taxon>
        <taxon>Brassica</taxon>
    </lineage>
</organism>
<keyword evidence="1" id="KW-0472">Membrane</keyword>
<evidence type="ECO:0000313" key="3">
    <source>
        <dbReference type="Proteomes" id="UP000824890"/>
    </source>
</evidence>
<dbReference type="Proteomes" id="UP000824890">
    <property type="component" value="Unassembled WGS sequence"/>
</dbReference>
<evidence type="ECO:0000313" key="2">
    <source>
        <dbReference type="EMBL" id="KAH0909631.1"/>
    </source>
</evidence>
<feature type="transmembrane region" description="Helical" evidence="1">
    <location>
        <begin position="134"/>
        <end position="155"/>
    </location>
</feature>
<name>A0ABQ8BXT0_BRANA</name>
<comment type="caution">
    <text evidence="2">The sequence shown here is derived from an EMBL/GenBank/DDBJ whole genome shotgun (WGS) entry which is preliminary data.</text>
</comment>
<dbReference type="EMBL" id="JAGKQM010000009">
    <property type="protein sequence ID" value="KAH0909631.1"/>
    <property type="molecule type" value="Genomic_DNA"/>
</dbReference>
<evidence type="ECO:0000256" key="1">
    <source>
        <dbReference type="SAM" id="Phobius"/>
    </source>
</evidence>